<protein>
    <submittedName>
        <fullName evidence="1">Uncharacterized protein</fullName>
    </submittedName>
</protein>
<dbReference type="GO" id="GO:0016791">
    <property type="term" value="F:phosphatase activity"/>
    <property type="evidence" value="ECO:0007669"/>
    <property type="project" value="TreeGrafter"/>
</dbReference>
<proteinExistence type="predicted"/>
<dbReference type="EMBL" id="JAAPAO010003404">
    <property type="protein sequence ID" value="KAF4646484.1"/>
    <property type="molecule type" value="Genomic_DNA"/>
</dbReference>
<dbReference type="PANTHER" id="PTHR19288:SF46">
    <property type="entry name" value="HALOACID DEHALOGENASE-LIKE HYDROLASE DOMAIN-CONTAINING PROTEIN 2"/>
    <property type="match status" value="1"/>
</dbReference>
<dbReference type="OrthoDB" id="413953at2759"/>
<evidence type="ECO:0000313" key="1">
    <source>
        <dbReference type="EMBL" id="KAF4646484.1"/>
    </source>
</evidence>
<keyword evidence="2" id="KW-1185">Reference proteome</keyword>
<feature type="non-terminal residue" evidence="1">
    <location>
        <position position="1"/>
    </location>
</feature>
<accession>A0A7J6KHP8</accession>
<gene>
    <name evidence="1" type="ORF">FOL47_006151</name>
</gene>
<dbReference type="Proteomes" id="UP000591131">
    <property type="component" value="Unassembled WGS sequence"/>
</dbReference>
<dbReference type="PANTHER" id="PTHR19288">
    <property type="entry name" value="4-NITROPHENYLPHOSPHATASE-RELATED"/>
    <property type="match status" value="1"/>
</dbReference>
<dbReference type="SUPFAM" id="SSF56784">
    <property type="entry name" value="HAD-like"/>
    <property type="match status" value="1"/>
</dbReference>
<organism evidence="1 2">
    <name type="scientific">Perkinsus chesapeaki</name>
    <name type="common">Clam parasite</name>
    <name type="synonym">Perkinsus andrewsi</name>
    <dbReference type="NCBI Taxonomy" id="330153"/>
    <lineage>
        <taxon>Eukaryota</taxon>
        <taxon>Sar</taxon>
        <taxon>Alveolata</taxon>
        <taxon>Perkinsozoa</taxon>
        <taxon>Perkinsea</taxon>
        <taxon>Perkinsida</taxon>
        <taxon>Perkinsidae</taxon>
        <taxon>Perkinsus</taxon>
    </lineage>
</organism>
<name>A0A7J6KHP8_PERCH</name>
<evidence type="ECO:0000313" key="2">
    <source>
        <dbReference type="Proteomes" id="UP000591131"/>
    </source>
</evidence>
<comment type="caution">
    <text evidence="1">The sequence shown here is derived from an EMBL/GenBank/DDBJ whole genome shotgun (WGS) entry which is preliminary data.</text>
</comment>
<dbReference type="GO" id="GO:0005737">
    <property type="term" value="C:cytoplasm"/>
    <property type="evidence" value="ECO:0007669"/>
    <property type="project" value="TreeGrafter"/>
</dbReference>
<dbReference type="InterPro" id="IPR023214">
    <property type="entry name" value="HAD_sf"/>
</dbReference>
<dbReference type="Pfam" id="PF13242">
    <property type="entry name" value="Hydrolase_like"/>
    <property type="match status" value="1"/>
</dbReference>
<reference evidence="1 2" key="1">
    <citation type="submission" date="2020-04" db="EMBL/GenBank/DDBJ databases">
        <title>Perkinsus chesapeaki whole genome sequence.</title>
        <authorList>
            <person name="Bogema D.R."/>
        </authorList>
    </citation>
    <scope>NUCLEOTIDE SEQUENCE [LARGE SCALE GENOMIC DNA]</scope>
    <source>
        <strain evidence="1">ATCC PRA-425</strain>
    </source>
</reference>
<dbReference type="InterPro" id="IPR036412">
    <property type="entry name" value="HAD-like_sf"/>
</dbReference>
<dbReference type="Gene3D" id="3.40.50.1000">
    <property type="entry name" value="HAD superfamily/HAD-like"/>
    <property type="match status" value="1"/>
</dbReference>
<sequence length="113" mass="12208">MAPGNLCTVRALATASGREPDCFIAKPEPFAMQAAIRKVHPDTSPSRMVMVGDRIDTDIYFGLNSGIESLLVCSGVTSEERAAAASSGQKGAKDECVWDYWCKDLSTLEHLLE</sequence>
<dbReference type="AlphaFoldDB" id="A0A7J6KHP8"/>